<dbReference type="PANTHER" id="PTHR30579">
    <property type="entry name" value="TRANSCRIPTIONAL REGULATOR"/>
    <property type="match status" value="1"/>
</dbReference>
<evidence type="ECO:0000259" key="5">
    <source>
        <dbReference type="PROSITE" id="PS50931"/>
    </source>
</evidence>
<dbReference type="InterPro" id="IPR005119">
    <property type="entry name" value="LysR_subst-bd"/>
</dbReference>
<dbReference type="SUPFAM" id="SSF53850">
    <property type="entry name" value="Periplasmic binding protein-like II"/>
    <property type="match status" value="1"/>
</dbReference>
<evidence type="ECO:0000313" key="6">
    <source>
        <dbReference type="EMBL" id="THU05451.1"/>
    </source>
</evidence>
<gene>
    <name evidence="6" type="primary">lrhA</name>
    <name evidence="6" type="ORF">E9531_02630</name>
</gene>
<dbReference type="RefSeq" id="WP_136572160.1">
    <property type="nucleotide sequence ID" value="NZ_STFG01000001.1"/>
</dbReference>
<dbReference type="SUPFAM" id="SSF46785">
    <property type="entry name" value="Winged helix' DNA-binding domain"/>
    <property type="match status" value="1"/>
</dbReference>
<dbReference type="Gene3D" id="3.40.190.10">
    <property type="entry name" value="Periplasmic binding protein-like II"/>
    <property type="match status" value="2"/>
</dbReference>
<reference evidence="6 7" key="1">
    <citation type="journal article" date="2015" name="Antonie Van Leeuwenhoek">
        <title>Lampropedia puyangensis sp. nov., isolated from symptomatic bark of Populus ? euramericana canker and emended description of Lampropedia hyalina (Ehrenberg 1832) Lee et al. 2004.</title>
        <authorList>
            <person name="Li Y."/>
            <person name="Wang T."/>
            <person name="Piao C.G."/>
            <person name="Wang L.F."/>
            <person name="Tian G.Z."/>
            <person name="Zhu T.H."/>
            <person name="Guo M.W."/>
        </authorList>
    </citation>
    <scope>NUCLEOTIDE SEQUENCE [LARGE SCALE GENOMIC DNA]</scope>
    <source>
        <strain evidence="6 7">2-bin</strain>
    </source>
</reference>
<sequence>MPTPHFDLELLRTFVTIANADTFALAGRQLGRSQSGISHHMQRLEAQVGLPLFVKDGRAKRLTVHGEQLLRYARDILSLNDDAMRSLKATGEGGVLRLGSPHDVADALLPQMLNRIARSMPQLRIEVVVARSPQLMVQLHQGELDLALSTREDAALEGFAMRKSPTVWLCAAHFNIAAGRALPLILGDESSLFRRSAIDALERAQIPWTQVCSSGSPLGIKAALRAGLGITARSMEMVGPGVRLLGAEDGLPQLPEVTYHLWVRPHSLNPFAKEIFKLLREGNHA</sequence>
<dbReference type="InterPro" id="IPR036390">
    <property type="entry name" value="WH_DNA-bd_sf"/>
</dbReference>
<dbReference type="PROSITE" id="PS50931">
    <property type="entry name" value="HTH_LYSR"/>
    <property type="match status" value="1"/>
</dbReference>
<keyword evidence="7" id="KW-1185">Reference proteome</keyword>
<keyword evidence="3" id="KW-0238">DNA-binding</keyword>
<dbReference type="Gene3D" id="1.10.10.10">
    <property type="entry name" value="Winged helix-like DNA-binding domain superfamily/Winged helix DNA-binding domain"/>
    <property type="match status" value="1"/>
</dbReference>
<dbReference type="Pfam" id="PF00126">
    <property type="entry name" value="HTH_1"/>
    <property type="match status" value="1"/>
</dbReference>
<dbReference type="InterPro" id="IPR036388">
    <property type="entry name" value="WH-like_DNA-bd_sf"/>
</dbReference>
<evidence type="ECO:0000313" key="7">
    <source>
        <dbReference type="Proteomes" id="UP000308917"/>
    </source>
</evidence>
<dbReference type="InterPro" id="IPR050176">
    <property type="entry name" value="LTTR"/>
</dbReference>
<evidence type="ECO:0000256" key="2">
    <source>
        <dbReference type="ARBA" id="ARBA00023015"/>
    </source>
</evidence>
<proteinExistence type="inferred from homology"/>
<name>A0A4S8FEG3_9BURK</name>
<evidence type="ECO:0000256" key="4">
    <source>
        <dbReference type="ARBA" id="ARBA00023163"/>
    </source>
</evidence>
<accession>A0A4S8FEG3</accession>
<dbReference type="Pfam" id="PF03466">
    <property type="entry name" value="LysR_substrate"/>
    <property type="match status" value="1"/>
</dbReference>
<keyword evidence="2" id="KW-0805">Transcription regulation</keyword>
<feature type="domain" description="HTH lysR-type" evidence="5">
    <location>
        <begin position="6"/>
        <end position="63"/>
    </location>
</feature>
<dbReference type="EMBL" id="STFG01000001">
    <property type="protein sequence ID" value="THU05451.1"/>
    <property type="molecule type" value="Genomic_DNA"/>
</dbReference>
<dbReference type="PANTHER" id="PTHR30579:SF7">
    <property type="entry name" value="HTH-TYPE TRANSCRIPTIONAL REGULATOR LRHA-RELATED"/>
    <property type="match status" value="1"/>
</dbReference>
<dbReference type="InterPro" id="IPR000847">
    <property type="entry name" value="LysR_HTH_N"/>
</dbReference>
<dbReference type="Proteomes" id="UP000308917">
    <property type="component" value="Unassembled WGS sequence"/>
</dbReference>
<dbReference type="GO" id="GO:0003700">
    <property type="term" value="F:DNA-binding transcription factor activity"/>
    <property type="evidence" value="ECO:0007669"/>
    <property type="project" value="InterPro"/>
</dbReference>
<protein>
    <submittedName>
        <fullName evidence="6">Transcriptional regulator LrhA</fullName>
    </submittedName>
</protein>
<comment type="caution">
    <text evidence="6">The sequence shown here is derived from an EMBL/GenBank/DDBJ whole genome shotgun (WGS) entry which is preliminary data.</text>
</comment>
<dbReference type="AlphaFoldDB" id="A0A4S8FEG3"/>
<comment type="similarity">
    <text evidence="1">Belongs to the LysR transcriptional regulatory family.</text>
</comment>
<organism evidence="6 7">
    <name type="scientific">Lampropedia puyangensis</name>
    <dbReference type="NCBI Taxonomy" id="1330072"/>
    <lineage>
        <taxon>Bacteria</taxon>
        <taxon>Pseudomonadati</taxon>
        <taxon>Pseudomonadota</taxon>
        <taxon>Betaproteobacteria</taxon>
        <taxon>Burkholderiales</taxon>
        <taxon>Comamonadaceae</taxon>
        <taxon>Lampropedia</taxon>
    </lineage>
</organism>
<dbReference type="GO" id="GO:0003677">
    <property type="term" value="F:DNA binding"/>
    <property type="evidence" value="ECO:0007669"/>
    <property type="project" value="UniProtKB-KW"/>
</dbReference>
<dbReference type="OrthoDB" id="9789529at2"/>
<evidence type="ECO:0000256" key="1">
    <source>
        <dbReference type="ARBA" id="ARBA00009437"/>
    </source>
</evidence>
<evidence type="ECO:0000256" key="3">
    <source>
        <dbReference type="ARBA" id="ARBA00023125"/>
    </source>
</evidence>
<keyword evidence="4" id="KW-0804">Transcription</keyword>